<dbReference type="InterPro" id="IPR026820">
    <property type="entry name" value="VioB/RebD_dom"/>
</dbReference>
<proteinExistence type="predicted"/>
<feature type="domain" description="Iminophenyl-pyruvate dimer synthase" evidence="1">
    <location>
        <begin position="48"/>
        <end position="284"/>
    </location>
</feature>
<evidence type="ECO:0000259" key="1">
    <source>
        <dbReference type="Pfam" id="PF12902"/>
    </source>
</evidence>
<reference evidence="3" key="1">
    <citation type="submission" date="2016-10" db="EMBL/GenBank/DDBJ databases">
        <title>Comparative genomics uncovers the prolific and rare metabolic potential of the cyanobacterial genus Moorea.</title>
        <authorList>
            <person name="Leao T."/>
            <person name="Castelao G."/>
            <person name="Korobeynikov A."/>
            <person name="Monroe E.A."/>
            <person name="Podell S."/>
            <person name="Glukhov E."/>
            <person name="Allen E."/>
            <person name="Gerwick W.H."/>
            <person name="Gerwick L."/>
        </authorList>
    </citation>
    <scope>NUCLEOTIDE SEQUENCE [LARGE SCALE GENOMIC DNA]</scope>
    <source>
        <strain evidence="3">PAL-8-15-08-1</strain>
    </source>
</reference>
<dbReference type="InterPro" id="IPR012347">
    <property type="entry name" value="Ferritin-like"/>
</dbReference>
<dbReference type="STRING" id="1458985.BJP34_21515"/>
<dbReference type="RefSeq" id="WP_070394108.1">
    <property type="nucleotide sequence ID" value="NZ_CP017599.1"/>
</dbReference>
<dbReference type="Pfam" id="PF12902">
    <property type="entry name" value="Ferritin-like"/>
    <property type="match status" value="1"/>
</dbReference>
<evidence type="ECO:0000313" key="2">
    <source>
        <dbReference type="EMBL" id="AOX01673.1"/>
    </source>
</evidence>
<organism evidence="2 3">
    <name type="scientific">Moorena producens PAL-8-15-08-1</name>
    <dbReference type="NCBI Taxonomy" id="1458985"/>
    <lineage>
        <taxon>Bacteria</taxon>
        <taxon>Bacillati</taxon>
        <taxon>Cyanobacteriota</taxon>
        <taxon>Cyanophyceae</taxon>
        <taxon>Coleofasciculales</taxon>
        <taxon>Coleofasciculaceae</taxon>
        <taxon>Moorena</taxon>
    </lineage>
</organism>
<dbReference type="Gene3D" id="1.20.1260.10">
    <property type="match status" value="1"/>
</dbReference>
<dbReference type="KEGG" id="mpro:BJP34_21515"/>
<dbReference type="Proteomes" id="UP000177870">
    <property type="component" value="Chromosome"/>
</dbReference>
<dbReference type="OrthoDB" id="726375at2"/>
<protein>
    <recommendedName>
        <fullName evidence="1">Iminophenyl-pyruvate dimer synthase domain-containing protein</fullName>
    </recommendedName>
</protein>
<name>A0A1D8TVW2_9CYAN</name>
<accession>A0A1D8TVW2</accession>
<dbReference type="EMBL" id="CP017599">
    <property type="protein sequence ID" value="AOX01673.1"/>
    <property type="molecule type" value="Genomic_DNA"/>
</dbReference>
<evidence type="ECO:0000313" key="3">
    <source>
        <dbReference type="Proteomes" id="UP000177870"/>
    </source>
</evidence>
<dbReference type="AlphaFoldDB" id="A0A1D8TVW2"/>
<sequence>MTKTYEIPLEVLVCQPPSEAAIATLELAKLPLSFEIERNPRDEAALLLTVAAEVEHALMVQYLYAAYSVRDDQTNHETRGRVRSLYQRLAQLAREEMGHLMTVQNLLHLIGAPLNFEREDSPFESKLYPFRFKLEPLSKQSLAKYITAERPAEQGDIDDKTWQRLLYIAKIARRANDGRPIQHVGAIYERLIELFGNAEEGLKDQDFHTDRIDLQGTWDDWGYDEGLGSNDKSESRRVYVDTFEGSHATTLRKEAVKALEIIAEQGEGYGSTVDSHFERFFQLYKDFEKLKNERVEFVWPVATNPSTKPPRTILGKSKLEEYIRAAFEERGYIANPRARNWGHLFNLRYRLLLAFLIHFLRITGRRYVSSGPDKGDRTPRGLLLLWAFDEMRHLKKIAQKMVRLPLKLYDGVTAGPPFQLPYTLDLPDLERDRWRVHLDVVKASLSLVEKALQDDGSPDQKDPFLEDLQRSDRGRLSILEALVAGQSIPTHARTESFQKVARILEEAVRGFSIDAHSNFWAGINREQFVQLHMFNRPFLRRNEDDCNLTAEGSELVSRLESSSKTGKMPRYRPLVDSSRQEFVREWIDAQAPDNEPPGQIGVHHEREPNLEPLPSWEQFRKSERVGYRSDIRPLFRDFDLETLQRLDGIDLNDVENVRANGEKLRERLNEGSLPYDACWSDELIDLFERWIDSGMEN</sequence>
<gene>
    <name evidence="2" type="ORF">BJP34_21515</name>
</gene>